<evidence type="ECO:0000256" key="4">
    <source>
        <dbReference type="ARBA" id="ARBA00022801"/>
    </source>
</evidence>
<keyword evidence="5 7" id="KW-0269">Exonuclease</keyword>
<dbReference type="PROSITE" id="PS50126">
    <property type="entry name" value="S1"/>
    <property type="match status" value="1"/>
</dbReference>
<name>A0ABT8STT8_9HYPH</name>
<dbReference type="SMART" id="SM00955">
    <property type="entry name" value="RNB"/>
    <property type="match status" value="1"/>
</dbReference>
<dbReference type="InterPro" id="IPR022966">
    <property type="entry name" value="RNase_II/R_CS"/>
</dbReference>
<dbReference type="HAMAP" id="MF_01895">
    <property type="entry name" value="RNase_R"/>
    <property type="match status" value="1"/>
</dbReference>
<evidence type="ECO:0000256" key="5">
    <source>
        <dbReference type="ARBA" id="ARBA00022839"/>
    </source>
</evidence>
<dbReference type="NCBIfam" id="TIGR02063">
    <property type="entry name" value="RNase_R"/>
    <property type="match status" value="1"/>
</dbReference>
<evidence type="ECO:0000313" key="11">
    <source>
        <dbReference type="Proteomes" id="UP001169006"/>
    </source>
</evidence>
<feature type="domain" description="S1 motif" evidence="9">
    <location>
        <begin position="643"/>
        <end position="711"/>
    </location>
</feature>
<keyword evidence="2 7" id="KW-0963">Cytoplasm</keyword>
<keyword evidence="4 7" id="KW-0378">Hydrolase</keyword>
<sequence>MIKESPAIVQGFLPPREILLEFIADNPDRSNKREIAKAFGLKGEARVELRDLLRDLEDEGLLQKSRKGLARPGALPPMTLLDITTRTTDGQLIARPSEWPEDAGVAPAVLVRQSSDARGKGKAPAANLGDRVLAKIFPAKEKGGPAYTARVVKIIDKLKNAALGVIRVLPDGDARLMPIDRRGEEMQISRQDLGDAKDGDLIEADVVRGRFGLPRAKVLTVLGSVATEKAISMIAIYAHGIPHVFPAQVMEAAAAAKPASMVKREDWRDVPLVTIDPADAKDHDDAVYAEPDPSPDNEGGVIVTVAIADVSYYVRTGSALDREALKRGNSVYFPDRVVPMLPERISNDLCSLREGEDRPAIAVRMVFSREGRKGSHTFHRIMMKSAAKLSYQQAQAAIDGKPDDKTGPLLEPILKPLWRAYEIMKRGRDRRQPLELDMPERKIVLKPDGTVDRVFVPERLDAHKLIEEMMIQANVAAAETLEKKRQPLIYRVHDAPSLSKQESLREFLATLGIAMAKGGQLRSNSFNGILAKAEDTPHQTMVNEMVLRSQSQAIYSPENIGHFGLNLLKYAHFTSPIRRYADLIVHRALVGSLGLGEGAITPEEEAQLDDIAAEISTFERRAMAAERDTINRLIAHHLAGRVGEEFEGRVAGVTKAGLFVALPTYGADGFVPVSTLGSDYFIYDESRQALIGEKHGLGYQLGDPVDVRLAEAIPLAGALRFEMLSEGRKMGIATRSFHKAGRRERRSGRAQPGTRPPRRGR</sequence>
<evidence type="ECO:0000313" key="10">
    <source>
        <dbReference type="EMBL" id="MDO1581859.1"/>
    </source>
</evidence>
<organism evidence="10 11">
    <name type="scientific">Rhizobium oryzicola</name>
    <dbReference type="NCBI Taxonomy" id="1232668"/>
    <lineage>
        <taxon>Bacteria</taxon>
        <taxon>Pseudomonadati</taxon>
        <taxon>Pseudomonadota</taxon>
        <taxon>Alphaproteobacteria</taxon>
        <taxon>Hyphomicrobiales</taxon>
        <taxon>Rhizobiaceae</taxon>
        <taxon>Rhizobium/Agrobacterium group</taxon>
        <taxon>Rhizobium</taxon>
    </lineage>
</organism>
<comment type="subcellular location">
    <subcellularLocation>
        <location evidence="7">Cytoplasm</location>
    </subcellularLocation>
</comment>
<dbReference type="Pfam" id="PF00773">
    <property type="entry name" value="RNB"/>
    <property type="match status" value="1"/>
</dbReference>
<gene>
    <name evidence="7 10" type="primary">rnr</name>
    <name evidence="10" type="ORF">Q2T52_07090</name>
</gene>
<dbReference type="Gene3D" id="2.40.50.140">
    <property type="entry name" value="Nucleic acid-binding proteins"/>
    <property type="match status" value="1"/>
</dbReference>
<evidence type="ECO:0000256" key="1">
    <source>
        <dbReference type="ARBA" id="ARBA00001849"/>
    </source>
</evidence>
<dbReference type="InterPro" id="IPR050180">
    <property type="entry name" value="RNR_Ribonuclease"/>
</dbReference>
<evidence type="ECO:0000256" key="3">
    <source>
        <dbReference type="ARBA" id="ARBA00022722"/>
    </source>
</evidence>
<comment type="catalytic activity">
    <reaction evidence="1 7">
        <text>Exonucleolytic cleavage in the 3'- to 5'-direction to yield nucleoside 5'-phosphates.</text>
        <dbReference type="EC" id="3.1.13.1"/>
    </reaction>
</comment>
<dbReference type="SUPFAM" id="SSF50249">
    <property type="entry name" value="Nucleic acid-binding proteins"/>
    <property type="match status" value="3"/>
</dbReference>
<comment type="function">
    <text evidence="7">3'-5' exoribonuclease that releases 5'-nucleoside monophosphates and is involved in maturation of structured RNAs.</text>
</comment>
<evidence type="ECO:0000259" key="9">
    <source>
        <dbReference type="PROSITE" id="PS50126"/>
    </source>
</evidence>
<dbReference type="Pfam" id="PF00575">
    <property type="entry name" value="S1"/>
    <property type="match status" value="1"/>
</dbReference>
<comment type="similarity">
    <text evidence="7">Belongs to the RNR ribonuclease family. RNase R subfamily.</text>
</comment>
<feature type="region of interest" description="Disordered" evidence="8">
    <location>
        <begin position="734"/>
        <end position="761"/>
    </location>
</feature>
<comment type="caution">
    <text evidence="10">The sequence shown here is derived from an EMBL/GenBank/DDBJ whole genome shotgun (WGS) entry which is preliminary data.</text>
</comment>
<accession>A0ABT8STT8</accession>
<dbReference type="NCBIfam" id="TIGR00358">
    <property type="entry name" value="3_prime_RNase"/>
    <property type="match status" value="1"/>
</dbReference>
<dbReference type="InterPro" id="IPR003029">
    <property type="entry name" value="S1_domain"/>
</dbReference>
<dbReference type="SMART" id="SM00316">
    <property type="entry name" value="S1"/>
    <property type="match status" value="1"/>
</dbReference>
<dbReference type="InterPro" id="IPR001900">
    <property type="entry name" value="RNase_II/R"/>
</dbReference>
<dbReference type="InterPro" id="IPR011805">
    <property type="entry name" value="RNase_R"/>
</dbReference>
<dbReference type="EC" id="3.1.13.1" evidence="7"/>
<dbReference type="InterPro" id="IPR012340">
    <property type="entry name" value="NA-bd_OB-fold"/>
</dbReference>
<protein>
    <recommendedName>
        <fullName evidence="7">Ribonuclease R</fullName>
        <shortName evidence="7">RNase R</shortName>
        <ecNumber evidence="7">3.1.13.1</ecNumber>
    </recommendedName>
</protein>
<feature type="compositionally biased region" description="Basic residues" evidence="8">
    <location>
        <begin position="736"/>
        <end position="748"/>
    </location>
</feature>
<dbReference type="InterPro" id="IPR004476">
    <property type="entry name" value="RNase_II/RNase_R"/>
</dbReference>
<dbReference type="Pfam" id="PF17876">
    <property type="entry name" value="CSD2"/>
    <property type="match status" value="1"/>
</dbReference>
<keyword evidence="3 7" id="KW-0540">Nuclease</keyword>
<dbReference type="InterPro" id="IPR040476">
    <property type="entry name" value="CSD2"/>
</dbReference>
<dbReference type="PANTHER" id="PTHR23355:SF9">
    <property type="entry name" value="DIS3-LIKE EXONUCLEASE 2"/>
    <property type="match status" value="1"/>
</dbReference>
<dbReference type="PANTHER" id="PTHR23355">
    <property type="entry name" value="RIBONUCLEASE"/>
    <property type="match status" value="1"/>
</dbReference>
<reference evidence="10" key="1">
    <citation type="journal article" date="2015" name="Int. J. Syst. Evol. Microbiol.">
        <title>Rhizobium oryzicola sp. nov., potential plant-growth-promoting endophytic bacteria isolated from rice roots.</title>
        <authorList>
            <person name="Zhang X.X."/>
            <person name="Gao J.S."/>
            <person name="Cao Y.H."/>
            <person name="Sheirdil R.A."/>
            <person name="Wang X.C."/>
            <person name="Zhang L."/>
        </authorList>
    </citation>
    <scope>NUCLEOTIDE SEQUENCE</scope>
    <source>
        <strain evidence="10">05753</strain>
    </source>
</reference>
<proteinExistence type="inferred from homology"/>
<reference evidence="10" key="2">
    <citation type="submission" date="2023-07" db="EMBL/GenBank/DDBJ databases">
        <authorList>
            <person name="Sun H."/>
        </authorList>
    </citation>
    <scope>NUCLEOTIDE SEQUENCE</scope>
    <source>
        <strain evidence="10">05753</strain>
    </source>
</reference>
<evidence type="ECO:0000256" key="8">
    <source>
        <dbReference type="SAM" id="MobiDB-lite"/>
    </source>
</evidence>
<evidence type="ECO:0000256" key="6">
    <source>
        <dbReference type="ARBA" id="ARBA00022884"/>
    </source>
</evidence>
<evidence type="ECO:0000256" key="2">
    <source>
        <dbReference type="ARBA" id="ARBA00022490"/>
    </source>
</evidence>
<evidence type="ECO:0000256" key="7">
    <source>
        <dbReference type="HAMAP-Rule" id="MF_01895"/>
    </source>
</evidence>
<dbReference type="EMBL" id="JAUKWQ010000001">
    <property type="protein sequence ID" value="MDO1581859.1"/>
    <property type="molecule type" value="Genomic_DNA"/>
</dbReference>
<dbReference type="Proteomes" id="UP001169006">
    <property type="component" value="Unassembled WGS sequence"/>
</dbReference>
<dbReference type="CDD" id="cd04471">
    <property type="entry name" value="S1_RNase_R"/>
    <property type="match status" value="1"/>
</dbReference>
<keyword evidence="6 7" id="KW-0694">RNA-binding</keyword>
<dbReference type="PROSITE" id="PS01175">
    <property type="entry name" value="RIBONUCLEASE_II"/>
    <property type="match status" value="1"/>
</dbReference>
<keyword evidence="11" id="KW-1185">Reference proteome</keyword>